<dbReference type="Gene3D" id="3.40.50.720">
    <property type="entry name" value="NAD(P)-binding Rossmann-like Domain"/>
    <property type="match status" value="1"/>
</dbReference>
<dbReference type="PANTHER" id="PTHR43477:SF1">
    <property type="entry name" value="DIHYDROANTICAPSIN 7-DEHYDROGENASE"/>
    <property type="match status" value="1"/>
</dbReference>
<gene>
    <name evidence="3" type="ORF">F6B93_17280</name>
</gene>
<dbReference type="InterPro" id="IPR051122">
    <property type="entry name" value="SDR_DHRS6-like"/>
</dbReference>
<dbReference type="AlphaFoldDB" id="A0A975K2X9"/>
<proteinExistence type="inferred from homology"/>
<dbReference type="SUPFAM" id="SSF51735">
    <property type="entry name" value="NAD(P)-binding Rossmann-fold domains"/>
    <property type="match status" value="1"/>
</dbReference>
<dbReference type="Pfam" id="PF00106">
    <property type="entry name" value="adh_short"/>
    <property type="match status" value="1"/>
</dbReference>
<evidence type="ECO:0000313" key="3">
    <source>
        <dbReference type="EMBL" id="QUR69903.1"/>
    </source>
</evidence>
<organism evidence="3 4">
    <name type="scientific">Mycobacterium spongiae</name>
    <dbReference type="NCBI Taxonomy" id="886343"/>
    <lineage>
        <taxon>Bacteria</taxon>
        <taxon>Bacillati</taxon>
        <taxon>Actinomycetota</taxon>
        <taxon>Actinomycetes</taxon>
        <taxon>Mycobacteriales</taxon>
        <taxon>Mycobacteriaceae</taxon>
        <taxon>Mycobacterium</taxon>
    </lineage>
</organism>
<dbReference type="GO" id="GO:0016491">
    <property type="term" value="F:oxidoreductase activity"/>
    <property type="evidence" value="ECO:0007669"/>
    <property type="project" value="UniProtKB-KW"/>
</dbReference>
<dbReference type="InterPro" id="IPR036291">
    <property type="entry name" value="NAD(P)-bd_dom_sf"/>
</dbReference>
<comment type="similarity">
    <text evidence="1">Belongs to the short-chain dehydrogenases/reductases (SDR) family.</text>
</comment>
<dbReference type="Proteomes" id="UP000682202">
    <property type="component" value="Chromosome"/>
</dbReference>
<evidence type="ECO:0000313" key="4">
    <source>
        <dbReference type="Proteomes" id="UP000682202"/>
    </source>
</evidence>
<dbReference type="InterPro" id="IPR002347">
    <property type="entry name" value="SDR_fam"/>
</dbReference>
<dbReference type="Pfam" id="PF13561">
    <property type="entry name" value="adh_short_C2"/>
    <property type="match status" value="1"/>
</dbReference>
<dbReference type="RefSeq" id="WP_211699569.1">
    <property type="nucleotide sequence ID" value="NZ_CP046600.1"/>
</dbReference>
<dbReference type="KEGG" id="mspg:F6B93_17280"/>
<evidence type="ECO:0000256" key="1">
    <source>
        <dbReference type="ARBA" id="ARBA00006484"/>
    </source>
</evidence>
<keyword evidence="4" id="KW-1185">Reference proteome</keyword>
<evidence type="ECO:0000256" key="2">
    <source>
        <dbReference type="ARBA" id="ARBA00023002"/>
    </source>
</evidence>
<dbReference type="EMBL" id="CP046600">
    <property type="protein sequence ID" value="QUR69903.1"/>
    <property type="molecule type" value="Genomic_DNA"/>
</dbReference>
<sequence>MTAIDRFRYDGKRALVVGGATGMGAAAAKTAAELGAEVVAMDYAPVRYDVAHAINVDLRDPASINSAIDQIGGPVHAVFSAAGVADGPDLMRINFIGHRHLIKRLLDNNLLSSGSAICLISSVAGMGWENDLPRLLEFLATPDYAAAQDWVSAHEADGIIHYGFSKKAINAYVATQAYPLLKKGIRINAICPGPTDTPLAQANADLWLTFAQDYRDETGSKVHTPEQMGDAMAFLNSAAAFGISGITMLVDYGHTMSSLTGAYPPGKPIIDLIMGRAPLP</sequence>
<accession>A0A975K2X9</accession>
<protein>
    <submittedName>
        <fullName evidence="3">SDR family oxidoreductase</fullName>
    </submittedName>
</protein>
<dbReference type="PRINTS" id="PR00081">
    <property type="entry name" value="GDHRDH"/>
</dbReference>
<keyword evidence="2" id="KW-0560">Oxidoreductase</keyword>
<dbReference type="PANTHER" id="PTHR43477">
    <property type="entry name" value="DIHYDROANTICAPSIN 7-DEHYDROGENASE"/>
    <property type="match status" value="1"/>
</dbReference>
<reference evidence="3" key="1">
    <citation type="submission" date="2019-12" db="EMBL/GenBank/DDBJ databases">
        <title>Mycobacterium spongiae sp. nov.</title>
        <authorList>
            <person name="Stinear T."/>
        </authorList>
    </citation>
    <scope>NUCLEOTIDE SEQUENCE</scope>
    <source>
        <strain evidence="3">FSD4b-SM</strain>
    </source>
</reference>
<name>A0A975K2X9_9MYCO</name>